<evidence type="ECO:0000256" key="7">
    <source>
        <dbReference type="RuleBase" id="RU367016"/>
    </source>
</evidence>
<sequence>MLDELIEIIVHTDDALLALVAENILFAYSLLFLIIMLETGFIVFPFLPGDGLLFSAGVVAASTDLNVWILLISLMIAATLGNMANYYIGNLLGDKFKQSDNYFVKNWLIKHLPKAQEFYDKHGERAIIFGRFLPIVRTYIPFLAGVVKMEKQLFIKNTIFGAVAWISIFLLLGFFIGEIAWVKNNYGLIFIGLIIITLLPLLFSLLKKFKN</sequence>
<feature type="transmembrane region" description="Helical" evidence="7">
    <location>
        <begin position="67"/>
        <end position="88"/>
    </location>
</feature>
<proteinExistence type="inferred from homology"/>
<dbReference type="EMBL" id="PJEO01000056">
    <property type="protein sequence ID" value="PKQ43700.1"/>
    <property type="molecule type" value="Genomic_DNA"/>
</dbReference>
<comment type="subcellular location">
    <subcellularLocation>
        <location evidence="1 7">Cell membrane</location>
        <topology evidence="1 7">Multi-pass membrane protein</topology>
    </subcellularLocation>
</comment>
<dbReference type="GO" id="GO:0005886">
    <property type="term" value="C:plasma membrane"/>
    <property type="evidence" value="ECO:0007669"/>
    <property type="project" value="UniProtKB-SubCell"/>
</dbReference>
<gene>
    <name evidence="9" type="ORF">CSW08_17000</name>
</gene>
<comment type="similarity">
    <text evidence="2 7">Belongs to the DedA family.</text>
</comment>
<feature type="transmembrane region" description="Helical" evidence="7">
    <location>
        <begin position="25"/>
        <end position="47"/>
    </location>
</feature>
<dbReference type="PANTHER" id="PTHR30353:SF0">
    <property type="entry name" value="TRANSMEMBRANE PROTEIN"/>
    <property type="match status" value="1"/>
</dbReference>
<keyword evidence="4 7" id="KW-0812">Transmembrane</keyword>
<evidence type="ECO:0000313" key="9">
    <source>
        <dbReference type="EMBL" id="PKQ43700.1"/>
    </source>
</evidence>
<dbReference type="RefSeq" id="WP_106661117.1">
    <property type="nucleotide sequence ID" value="NZ_PJEO01000056.1"/>
</dbReference>
<evidence type="ECO:0000256" key="3">
    <source>
        <dbReference type="ARBA" id="ARBA00022475"/>
    </source>
</evidence>
<accession>A0A2N3HFE6</accession>
<protein>
    <recommendedName>
        <fullName evidence="8">VTT domain-containing protein</fullName>
    </recommendedName>
</protein>
<feature type="transmembrane region" description="Helical" evidence="7">
    <location>
        <begin position="158"/>
        <end position="180"/>
    </location>
</feature>
<keyword evidence="10" id="KW-1185">Reference proteome</keyword>
<dbReference type="Proteomes" id="UP000233435">
    <property type="component" value="Unassembled WGS sequence"/>
</dbReference>
<dbReference type="OrthoDB" id="9813426at2"/>
<comment type="caution">
    <text evidence="9">The sequence shown here is derived from an EMBL/GenBank/DDBJ whole genome shotgun (WGS) entry which is preliminary data.</text>
</comment>
<reference evidence="9 10" key="1">
    <citation type="submission" date="2017-12" db="EMBL/GenBank/DDBJ databases">
        <title>Confluentibacter flavum sp. nov., isolated from the saline lake.</title>
        <authorList>
            <person name="Yu L."/>
        </authorList>
    </citation>
    <scope>NUCLEOTIDE SEQUENCE [LARGE SCALE GENOMIC DNA]</scope>
    <source>
        <strain evidence="9 10">3B</strain>
    </source>
</reference>
<evidence type="ECO:0000256" key="6">
    <source>
        <dbReference type="ARBA" id="ARBA00023136"/>
    </source>
</evidence>
<keyword evidence="6 7" id="KW-0472">Membrane</keyword>
<name>A0A2N3HFE6_9FLAO</name>
<feature type="transmembrane region" description="Helical" evidence="7">
    <location>
        <begin position="186"/>
        <end position="206"/>
    </location>
</feature>
<keyword evidence="5 7" id="KW-1133">Transmembrane helix</keyword>
<evidence type="ECO:0000256" key="2">
    <source>
        <dbReference type="ARBA" id="ARBA00010792"/>
    </source>
</evidence>
<evidence type="ECO:0000256" key="5">
    <source>
        <dbReference type="ARBA" id="ARBA00022989"/>
    </source>
</evidence>
<evidence type="ECO:0000313" key="10">
    <source>
        <dbReference type="Proteomes" id="UP000233435"/>
    </source>
</evidence>
<organism evidence="9 10">
    <name type="scientific">Confluentibacter flavum</name>
    <dbReference type="NCBI Taxonomy" id="1909700"/>
    <lineage>
        <taxon>Bacteria</taxon>
        <taxon>Pseudomonadati</taxon>
        <taxon>Bacteroidota</taxon>
        <taxon>Flavobacteriia</taxon>
        <taxon>Flavobacteriales</taxon>
        <taxon>Flavobacteriaceae</taxon>
        <taxon>Confluentibacter</taxon>
    </lineage>
</organism>
<evidence type="ECO:0000256" key="1">
    <source>
        <dbReference type="ARBA" id="ARBA00004651"/>
    </source>
</evidence>
<dbReference type="InterPro" id="IPR032818">
    <property type="entry name" value="DedA-like"/>
</dbReference>
<evidence type="ECO:0000256" key="4">
    <source>
        <dbReference type="ARBA" id="ARBA00022692"/>
    </source>
</evidence>
<dbReference type="AlphaFoldDB" id="A0A2N3HFE6"/>
<dbReference type="InterPro" id="IPR032816">
    <property type="entry name" value="VTT_dom"/>
</dbReference>
<feature type="domain" description="VTT" evidence="8">
    <location>
        <begin position="47"/>
        <end position="173"/>
    </location>
</feature>
<dbReference type="PANTHER" id="PTHR30353">
    <property type="entry name" value="INNER MEMBRANE PROTEIN DEDA-RELATED"/>
    <property type="match status" value="1"/>
</dbReference>
<dbReference type="Pfam" id="PF09335">
    <property type="entry name" value="VTT_dom"/>
    <property type="match status" value="1"/>
</dbReference>
<keyword evidence="3 7" id="KW-1003">Cell membrane</keyword>
<evidence type="ECO:0000259" key="8">
    <source>
        <dbReference type="Pfam" id="PF09335"/>
    </source>
</evidence>